<dbReference type="EMBL" id="LK391707">
    <property type="protein sequence ID" value="CDR94590.1"/>
    <property type="molecule type" value="Genomic_DNA"/>
</dbReference>
<organism evidence="2 3">
    <name type="scientific">Babesia bigemina</name>
    <dbReference type="NCBI Taxonomy" id="5866"/>
    <lineage>
        <taxon>Eukaryota</taxon>
        <taxon>Sar</taxon>
        <taxon>Alveolata</taxon>
        <taxon>Apicomplexa</taxon>
        <taxon>Aconoidasida</taxon>
        <taxon>Piroplasmida</taxon>
        <taxon>Babesiidae</taxon>
        <taxon>Babesia</taxon>
    </lineage>
</organism>
<dbReference type="AlphaFoldDB" id="A0A061DA15"/>
<reference evidence="3" key="1">
    <citation type="journal article" date="2014" name="Nucleic Acids Res.">
        <title>The evolutionary dynamics of variant antigen genes in Babesia reveal a history of genomic innovation underlying host-parasite interaction.</title>
        <authorList>
            <person name="Jackson A.P."/>
            <person name="Otto T.D."/>
            <person name="Darby A."/>
            <person name="Ramaprasad A."/>
            <person name="Xia D."/>
            <person name="Echaide I.E."/>
            <person name="Farber M."/>
            <person name="Gahlot S."/>
            <person name="Gamble J."/>
            <person name="Gupta D."/>
            <person name="Gupta Y."/>
            <person name="Jackson L."/>
            <person name="Malandrin L."/>
            <person name="Malas T.B."/>
            <person name="Moussa E."/>
            <person name="Nair M."/>
            <person name="Reid A.J."/>
            <person name="Sanders M."/>
            <person name="Sharma J."/>
            <person name="Tracey A."/>
            <person name="Quail M.A."/>
            <person name="Weir W."/>
            <person name="Wastling J.M."/>
            <person name="Hall N."/>
            <person name="Willadsen P."/>
            <person name="Lingelbach K."/>
            <person name="Shiels B."/>
            <person name="Tait A."/>
            <person name="Berriman M."/>
            <person name="Allred D.R."/>
            <person name="Pain A."/>
        </authorList>
    </citation>
    <scope>NUCLEOTIDE SEQUENCE [LARGE SCALE GENOMIC DNA]</scope>
    <source>
        <strain evidence="3">Bond</strain>
    </source>
</reference>
<dbReference type="GeneID" id="24563131"/>
<dbReference type="Proteomes" id="UP000033188">
    <property type="component" value="Chromosome 1"/>
</dbReference>
<evidence type="ECO:0000256" key="1">
    <source>
        <dbReference type="SAM" id="MobiDB-lite"/>
    </source>
</evidence>
<gene>
    <name evidence="2" type="ORF">BBBOND_0108880</name>
</gene>
<dbReference type="RefSeq" id="XP_012766776.1">
    <property type="nucleotide sequence ID" value="XM_012911322.1"/>
</dbReference>
<evidence type="ECO:0000313" key="2">
    <source>
        <dbReference type="EMBL" id="CDR94590.1"/>
    </source>
</evidence>
<proteinExistence type="predicted"/>
<protein>
    <submittedName>
        <fullName evidence="2">Uncharacterized protein</fullName>
    </submittedName>
</protein>
<name>A0A061DA15_BABBI</name>
<dbReference type="KEGG" id="bbig:BBBOND_0108880"/>
<feature type="region of interest" description="Disordered" evidence="1">
    <location>
        <begin position="38"/>
        <end position="62"/>
    </location>
</feature>
<accession>A0A061DA15</accession>
<sequence>MIPALARGERLTTTYHGSLLSNSVHSVMEGETNCDAMGARASYGLGDGRKSRPQDGTKGAQS</sequence>
<keyword evidence="3" id="KW-1185">Reference proteome</keyword>
<dbReference type="VEuPathDB" id="PiroplasmaDB:BBBOND_0108880"/>
<evidence type="ECO:0000313" key="3">
    <source>
        <dbReference type="Proteomes" id="UP000033188"/>
    </source>
</evidence>